<proteinExistence type="predicted"/>
<keyword evidence="2" id="KW-1185">Reference proteome</keyword>
<dbReference type="Proteomes" id="UP001064048">
    <property type="component" value="Chromosome 9"/>
</dbReference>
<gene>
    <name evidence="1" type="ORF">MSG28_005530</name>
</gene>
<organism evidence="1 2">
    <name type="scientific">Choristoneura fumiferana</name>
    <name type="common">Spruce budworm moth</name>
    <name type="synonym">Archips fumiferana</name>
    <dbReference type="NCBI Taxonomy" id="7141"/>
    <lineage>
        <taxon>Eukaryota</taxon>
        <taxon>Metazoa</taxon>
        <taxon>Ecdysozoa</taxon>
        <taxon>Arthropoda</taxon>
        <taxon>Hexapoda</taxon>
        <taxon>Insecta</taxon>
        <taxon>Pterygota</taxon>
        <taxon>Neoptera</taxon>
        <taxon>Endopterygota</taxon>
        <taxon>Lepidoptera</taxon>
        <taxon>Glossata</taxon>
        <taxon>Ditrysia</taxon>
        <taxon>Tortricoidea</taxon>
        <taxon>Tortricidae</taxon>
        <taxon>Tortricinae</taxon>
        <taxon>Choristoneura</taxon>
    </lineage>
</organism>
<comment type="caution">
    <text evidence="1">The sequence shown here is derived from an EMBL/GenBank/DDBJ whole genome shotgun (WGS) entry which is preliminary data.</text>
</comment>
<dbReference type="EMBL" id="CM046109">
    <property type="protein sequence ID" value="KAI8441846.1"/>
    <property type="molecule type" value="Genomic_DNA"/>
</dbReference>
<protein>
    <submittedName>
        <fullName evidence="1">Uncharacterized protein</fullName>
    </submittedName>
</protein>
<sequence>MNVWSITCPDTDPPANPCSQRQWDEPLCQLVRKNLLDTSTSSADRARLLATAEWESGLLLQALPSPNIGTFLDNTTFRLAASLRLGASINQPHRCQCGAMVDILGHHGLSCVRSAGRISRHASINDIIRRALVSARVPAVLEPSGLARDDGKRPDGITSVTAGAAASSAESLKRRKNMPPWEPTKCLRHLMLKPWGLGGPVRVGTTAGAPQDAAITYVQQQPLVDETLPSPSYRSSRIENIPLTFPRSADKEIEEDILDSDVSDDSERRNVRAEPTTDSTVPDIETTEAVTEKYEPKTTVYEVKTKAPPKFYSKLSYFEKAKDLNSVVTNLVERPGRRRFRSRCRCERISNCPKLQITVPRCPEEQFMCCF</sequence>
<evidence type="ECO:0000313" key="2">
    <source>
        <dbReference type="Proteomes" id="UP001064048"/>
    </source>
</evidence>
<accession>A0ACC0L080</accession>
<name>A0ACC0L080_CHOFU</name>
<reference evidence="1 2" key="1">
    <citation type="journal article" date="2022" name="Genome Biol. Evol.">
        <title>The Spruce Budworm Genome: Reconstructing the Evolutionary History of Antifreeze Proteins.</title>
        <authorList>
            <person name="Beliveau C."/>
            <person name="Gagne P."/>
            <person name="Picq S."/>
            <person name="Vernygora O."/>
            <person name="Keeling C.I."/>
            <person name="Pinkney K."/>
            <person name="Doucet D."/>
            <person name="Wen F."/>
            <person name="Johnston J.S."/>
            <person name="Maaroufi H."/>
            <person name="Boyle B."/>
            <person name="Laroche J."/>
            <person name="Dewar K."/>
            <person name="Juretic N."/>
            <person name="Blackburn G."/>
            <person name="Nisole A."/>
            <person name="Brunet B."/>
            <person name="Brandao M."/>
            <person name="Lumley L."/>
            <person name="Duan J."/>
            <person name="Quan G."/>
            <person name="Lucarotti C.J."/>
            <person name="Roe A.D."/>
            <person name="Sperling F.A.H."/>
            <person name="Levesque R.C."/>
            <person name="Cusson M."/>
        </authorList>
    </citation>
    <scope>NUCLEOTIDE SEQUENCE [LARGE SCALE GENOMIC DNA]</scope>
    <source>
        <strain evidence="1">Glfc:IPQL:Cfum</strain>
    </source>
</reference>
<evidence type="ECO:0000313" key="1">
    <source>
        <dbReference type="EMBL" id="KAI8441846.1"/>
    </source>
</evidence>